<name>A0A9P7XNH6_9FUNG</name>
<keyword evidence="3" id="KW-1185">Reference proteome</keyword>
<dbReference type="OrthoDB" id="10337863at2759"/>
<accession>A0A9P7XNH6</accession>
<dbReference type="AlphaFoldDB" id="A0A9P7XNH6"/>
<feature type="region of interest" description="Disordered" evidence="1">
    <location>
        <begin position="1"/>
        <end position="20"/>
    </location>
</feature>
<dbReference type="Proteomes" id="UP000707451">
    <property type="component" value="Unassembled WGS sequence"/>
</dbReference>
<dbReference type="EMBL" id="JAHRHY010000018">
    <property type="protein sequence ID" value="KAG9062776.1"/>
    <property type="molecule type" value="Genomic_DNA"/>
</dbReference>
<comment type="caution">
    <text evidence="2">The sequence shown here is derived from an EMBL/GenBank/DDBJ whole genome shotgun (WGS) entry which is preliminary data.</text>
</comment>
<sequence>MRAPEQPVHRDVGSGMNQGFPEGLERIARISLLEIHRVPNVNGPATAAEPLVLNLSSGAMLEAIRKFAAACEELAKEAVYRETSSEETMVESFETAKALANGVCVNVGPFVRVCV</sequence>
<proteinExistence type="predicted"/>
<protein>
    <submittedName>
        <fullName evidence="2">Uncharacterized protein</fullName>
    </submittedName>
</protein>
<organism evidence="2 3">
    <name type="scientific">Linnemannia hyalina</name>
    <dbReference type="NCBI Taxonomy" id="64524"/>
    <lineage>
        <taxon>Eukaryota</taxon>
        <taxon>Fungi</taxon>
        <taxon>Fungi incertae sedis</taxon>
        <taxon>Mucoromycota</taxon>
        <taxon>Mortierellomycotina</taxon>
        <taxon>Mortierellomycetes</taxon>
        <taxon>Mortierellales</taxon>
        <taxon>Mortierellaceae</taxon>
        <taxon>Linnemannia</taxon>
    </lineage>
</organism>
<evidence type="ECO:0000256" key="1">
    <source>
        <dbReference type="SAM" id="MobiDB-lite"/>
    </source>
</evidence>
<reference evidence="2" key="1">
    <citation type="submission" date="2021-06" db="EMBL/GenBank/DDBJ databases">
        <title>Genome Sequence of Mortierella hyaline Strain SCG-10, a Cold-Adapted, Nitrate-Reducing Fungus Isolated from Soil in Minnesota, USA.</title>
        <authorList>
            <person name="Aldossari N."/>
        </authorList>
    </citation>
    <scope>NUCLEOTIDE SEQUENCE</scope>
    <source>
        <strain evidence="2">SCG-10</strain>
    </source>
</reference>
<evidence type="ECO:0000313" key="3">
    <source>
        <dbReference type="Proteomes" id="UP000707451"/>
    </source>
</evidence>
<gene>
    <name evidence="2" type="ORF">KI688_005082</name>
</gene>
<evidence type="ECO:0000313" key="2">
    <source>
        <dbReference type="EMBL" id="KAG9062776.1"/>
    </source>
</evidence>